<proteinExistence type="predicted"/>
<gene>
    <name evidence="1" type="ORF">SLINC_3282</name>
</gene>
<protein>
    <submittedName>
        <fullName evidence="1">Uncharacterized protein</fullName>
    </submittedName>
</protein>
<reference evidence="1 2" key="1">
    <citation type="submission" date="2016-07" db="EMBL/GenBank/DDBJ databases">
        <title>Enhancement of antibiotic productionsby engineered nitrateutilization in actinobacteria.</title>
        <authorList>
            <person name="Meng S.C."/>
        </authorList>
    </citation>
    <scope>NUCLEOTIDE SEQUENCE [LARGE SCALE GENOMIC DNA]</scope>
    <source>
        <strain evidence="1 2">NRRL 2936</strain>
    </source>
</reference>
<dbReference type="EMBL" id="CP016438">
    <property type="protein sequence ID" value="ANS65506.1"/>
    <property type="molecule type" value="Genomic_DNA"/>
</dbReference>
<organism evidence="1 2">
    <name type="scientific">Streptomyces lincolnensis</name>
    <dbReference type="NCBI Taxonomy" id="1915"/>
    <lineage>
        <taxon>Bacteria</taxon>
        <taxon>Bacillati</taxon>
        <taxon>Actinomycetota</taxon>
        <taxon>Actinomycetes</taxon>
        <taxon>Kitasatosporales</taxon>
        <taxon>Streptomycetaceae</taxon>
        <taxon>Streptomyces</taxon>
    </lineage>
</organism>
<evidence type="ECO:0000313" key="1">
    <source>
        <dbReference type="EMBL" id="ANS65506.1"/>
    </source>
</evidence>
<dbReference type="Proteomes" id="UP000092598">
    <property type="component" value="Chromosome"/>
</dbReference>
<sequence length="126" mass="13710">MGSQHSEPPVPASLPLRTIGDIRAALRSGHCFPGDRESFEADLHHALETATEADLNGIATVIVDYRGRIRLYEDPTFDIAVLEGINLVGGLKQEAQDQSTVPPCWRPKDGGSDGPRGSWYTKPGTW</sequence>
<dbReference type="KEGG" id="sls:SLINC_3282"/>
<accession>A0A1B1MA49</accession>
<evidence type="ECO:0000313" key="2">
    <source>
        <dbReference type="Proteomes" id="UP000092598"/>
    </source>
</evidence>
<name>A0A1B1MA49_STRLN</name>
<dbReference type="RefSeq" id="WP_182449209.1">
    <property type="nucleotide sequence ID" value="NZ_CP016438.1"/>
</dbReference>
<keyword evidence="2" id="KW-1185">Reference proteome</keyword>
<dbReference type="AlphaFoldDB" id="A0A1B1MA49"/>